<sequence>MARSQIWFFAFETLTLALLFASSVFAAAADVLVLTEDNFEKEVGQDRSALVEFYAPWKIR</sequence>
<feature type="chain" id="PRO_5042968407" evidence="1">
    <location>
        <begin position="29"/>
        <end position="60"/>
    </location>
</feature>
<dbReference type="EMBL" id="JBBNAF010000012">
    <property type="protein sequence ID" value="KAK9093112.1"/>
    <property type="molecule type" value="Genomic_DNA"/>
</dbReference>
<keyword evidence="1" id="KW-0732">Signal</keyword>
<organism evidence="2 3">
    <name type="scientific">Stephania yunnanensis</name>
    <dbReference type="NCBI Taxonomy" id="152371"/>
    <lineage>
        <taxon>Eukaryota</taxon>
        <taxon>Viridiplantae</taxon>
        <taxon>Streptophyta</taxon>
        <taxon>Embryophyta</taxon>
        <taxon>Tracheophyta</taxon>
        <taxon>Spermatophyta</taxon>
        <taxon>Magnoliopsida</taxon>
        <taxon>Ranunculales</taxon>
        <taxon>Menispermaceae</taxon>
        <taxon>Menispermoideae</taxon>
        <taxon>Cissampelideae</taxon>
        <taxon>Stephania</taxon>
    </lineage>
</organism>
<proteinExistence type="predicted"/>
<dbReference type="SUPFAM" id="SSF52833">
    <property type="entry name" value="Thioredoxin-like"/>
    <property type="match status" value="1"/>
</dbReference>
<reference evidence="2 3" key="1">
    <citation type="submission" date="2024-01" db="EMBL/GenBank/DDBJ databases">
        <title>Genome assemblies of Stephania.</title>
        <authorList>
            <person name="Yang L."/>
        </authorList>
    </citation>
    <scope>NUCLEOTIDE SEQUENCE [LARGE SCALE GENOMIC DNA]</scope>
    <source>
        <strain evidence="2">YNDBR</strain>
        <tissue evidence="2">Leaf</tissue>
    </source>
</reference>
<dbReference type="InterPro" id="IPR036249">
    <property type="entry name" value="Thioredoxin-like_sf"/>
</dbReference>
<evidence type="ECO:0000256" key="1">
    <source>
        <dbReference type="SAM" id="SignalP"/>
    </source>
</evidence>
<gene>
    <name evidence="2" type="ORF">Syun_028023</name>
</gene>
<feature type="signal peptide" evidence="1">
    <location>
        <begin position="1"/>
        <end position="28"/>
    </location>
</feature>
<comment type="caution">
    <text evidence="2">The sequence shown here is derived from an EMBL/GenBank/DDBJ whole genome shotgun (WGS) entry which is preliminary data.</text>
</comment>
<evidence type="ECO:0000313" key="3">
    <source>
        <dbReference type="Proteomes" id="UP001420932"/>
    </source>
</evidence>
<accession>A0AAP0EJY8</accession>
<evidence type="ECO:0000313" key="2">
    <source>
        <dbReference type="EMBL" id="KAK9093112.1"/>
    </source>
</evidence>
<keyword evidence="3" id="KW-1185">Reference proteome</keyword>
<dbReference type="AlphaFoldDB" id="A0AAP0EJY8"/>
<dbReference type="Gene3D" id="3.40.30.10">
    <property type="entry name" value="Glutaredoxin"/>
    <property type="match status" value="1"/>
</dbReference>
<name>A0AAP0EJY8_9MAGN</name>
<dbReference type="Proteomes" id="UP001420932">
    <property type="component" value="Unassembled WGS sequence"/>
</dbReference>
<protein>
    <submittedName>
        <fullName evidence="2">Uncharacterized protein</fullName>
    </submittedName>
</protein>